<dbReference type="Gene3D" id="3.30.60.80">
    <property type="match status" value="1"/>
</dbReference>
<comment type="function">
    <text evidence="7">May play a role in DNA repair. It seems to be involved in an RecBC-independent recombinational process of DNA repair. It may act with RecF and RecO.</text>
</comment>
<organism evidence="9 10">
    <name type="scientific">Draconibacterium sediminis</name>
    <dbReference type="NCBI Taxonomy" id="1544798"/>
    <lineage>
        <taxon>Bacteria</taxon>
        <taxon>Pseudomonadati</taxon>
        <taxon>Bacteroidota</taxon>
        <taxon>Bacteroidia</taxon>
        <taxon>Marinilabiliales</taxon>
        <taxon>Prolixibacteraceae</taxon>
        <taxon>Draconibacterium</taxon>
    </lineage>
</organism>
<evidence type="ECO:0000259" key="8">
    <source>
        <dbReference type="PROSITE" id="PS50880"/>
    </source>
</evidence>
<dbReference type="Pfam" id="PF02132">
    <property type="entry name" value="RecR_ZnF"/>
    <property type="match status" value="1"/>
</dbReference>
<dbReference type="InterPro" id="IPR006171">
    <property type="entry name" value="TOPRIM_dom"/>
</dbReference>
<dbReference type="HAMAP" id="MF_00017">
    <property type="entry name" value="RecR"/>
    <property type="match status" value="1"/>
</dbReference>
<dbReference type="PANTHER" id="PTHR30446">
    <property type="entry name" value="RECOMBINATION PROTEIN RECR"/>
    <property type="match status" value="1"/>
</dbReference>
<evidence type="ECO:0000256" key="3">
    <source>
        <dbReference type="ARBA" id="ARBA00022771"/>
    </source>
</evidence>
<evidence type="ECO:0000256" key="2">
    <source>
        <dbReference type="ARBA" id="ARBA00022763"/>
    </source>
</evidence>
<dbReference type="GO" id="GO:0008270">
    <property type="term" value="F:zinc ion binding"/>
    <property type="evidence" value="ECO:0007669"/>
    <property type="project" value="UniProtKB-KW"/>
</dbReference>
<feature type="zinc finger region" description="C4-type" evidence="7">
    <location>
        <begin position="61"/>
        <end position="76"/>
    </location>
</feature>
<dbReference type="GO" id="GO:0003677">
    <property type="term" value="F:DNA binding"/>
    <property type="evidence" value="ECO:0007669"/>
    <property type="project" value="UniProtKB-UniRule"/>
</dbReference>
<sequence length="208" mass="23209">MNIDKYPSRLLEAAVNEFSKLPGIGRKSALRLVLHLLRQDKEDVNSFGNSLIQLRNEIKHCKVCHNISDNDTCQICSNPSRNESVICVVENIRDVMSLENTHQFNGLYHVLGGIISPMDGIGPAELEIDSLIERVDSGKVIEIILALSTTMEGDTTNFYIYRKLKGKEVKISTLARGVSIGDELEYTDEITLGRSLMNRVPFESSLGK</sequence>
<dbReference type="Proteomes" id="UP000032544">
    <property type="component" value="Unassembled WGS sequence"/>
</dbReference>
<dbReference type="SMART" id="SM00493">
    <property type="entry name" value="TOPRIM"/>
    <property type="match status" value="1"/>
</dbReference>
<dbReference type="Pfam" id="PF21175">
    <property type="entry name" value="RecR_C"/>
    <property type="match status" value="1"/>
</dbReference>
<protein>
    <recommendedName>
        <fullName evidence="7">Recombination protein RecR</fullName>
    </recommendedName>
</protein>
<evidence type="ECO:0000313" key="9">
    <source>
        <dbReference type="EMBL" id="KJF43904.1"/>
    </source>
</evidence>
<dbReference type="PROSITE" id="PS01300">
    <property type="entry name" value="RECR"/>
    <property type="match status" value="1"/>
</dbReference>
<keyword evidence="1 7" id="KW-0479">Metal-binding</keyword>
<evidence type="ECO:0000256" key="5">
    <source>
        <dbReference type="ARBA" id="ARBA00023172"/>
    </source>
</evidence>
<evidence type="ECO:0000256" key="4">
    <source>
        <dbReference type="ARBA" id="ARBA00022833"/>
    </source>
</evidence>
<dbReference type="PANTHER" id="PTHR30446:SF0">
    <property type="entry name" value="RECOMBINATION PROTEIN RECR"/>
    <property type="match status" value="1"/>
</dbReference>
<dbReference type="InterPro" id="IPR034137">
    <property type="entry name" value="TOPRIM_RecR"/>
</dbReference>
<keyword evidence="6 7" id="KW-0234">DNA repair</keyword>
<dbReference type="SUPFAM" id="SSF111304">
    <property type="entry name" value="Recombination protein RecR"/>
    <property type="match status" value="1"/>
</dbReference>
<keyword evidence="5 7" id="KW-0233">DNA recombination</keyword>
<keyword evidence="10" id="KW-1185">Reference proteome</keyword>
<dbReference type="Gene3D" id="6.10.250.240">
    <property type="match status" value="1"/>
</dbReference>
<dbReference type="GO" id="GO:0006310">
    <property type="term" value="P:DNA recombination"/>
    <property type="evidence" value="ECO:0007669"/>
    <property type="project" value="UniProtKB-UniRule"/>
</dbReference>
<dbReference type="InterPro" id="IPR000093">
    <property type="entry name" value="DNA_Rcmb_RecR"/>
</dbReference>
<dbReference type="NCBIfam" id="TIGR00615">
    <property type="entry name" value="recR"/>
    <property type="match status" value="1"/>
</dbReference>
<dbReference type="EMBL" id="JRHC01000002">
    <property type="protein sequence ID" value="KJF43904.1"/>
    <property type="molecule type" value="Genomic_DNA"/>
</dbReference>
<feature type="domain" description="Toprim" evidence="8">
    <location>
        <begin position="84"/>
        <end position="179"/>
    </location>
</feature>
<evidence type="ECO:0000313" key="10">
    <source>
        <dbReference type="Proteomes" id="UP000032544"/>
    </source>
</evidence>
<keyword evidence="4 7" id="KW-0862">Zinc</keyword>
<evidence type="ECO:0000256" key="7">
    <source>
        <dbReference type="HAMAP-Rule" id="MF_00017"/>
    </source>
</evidence>
<keyword evidence="3 7" id="KW-0863">Zinc-finger</keyword>
<comment type="similarity">
    <text evidence="7">Belongs to the RecR family.</text>
</comment>
<dbReference type="PROSITE" id="PS50880">
    <property type="entry name" value="TOPRIM"/>
    <property type="match status" value="1"/>
</dbReference>
<evidence type="ECO:0000256" key="1">
    <source>
        <dbReference type="ARBA" id="ARBA00022723"/>
    </source>
</evidence>
<dbReference type="CDD" id="cd01025">
    <property type="entry name" value="TOPRIM_recR"/>
    <property type="match status" value="1"/>
</dbReference>
<accession>A0A0D8JB04</accession>
<dbReference type="Pfam" id="PF13662">
    <property type="entry name" value="Toprim_4"/>
    <property type="match status" value="1"/>
</dbReference>
<gene>
    <name evidence="7" type="primary">recR</name>
    <name evidence="9" type="ORF">LH29_12635</name>
</gene>
<dbReference type="Pfam" id="PF21176">
    <property type="entry name" value="RecR_HhH"/>
    <property type="match status" value="1"/>
</dbReference>
<dbReference type="RefSeq" id="WP_045030015.1">
    <property type="nucleotide sequence ID" value="NZ_JRHC01000002.1"/>
</dbReference>
<evidence type="ECO:0000256" key="6">
    <source>
        <dbReference type="ARBA" id="ARBA00023204"/>
    </source>
</evidence>
<dbReference type="Gene3D" id="3.40.1360.10">
    <property type="match status" value="1"/>
</dbReference>
<dbReference type="STRING" id="1544798.LH29_12635"/>
<reference evidence="9 10" key="1">
    <citation type="submission" date="2014-09" db="EMBL/GenBank/DDBJ databases">
        <title>Draft Genome Sequence of Draconibacterium sp. JN14CK-3.</title>
        <authorList>
            <person name="Dong C."/>
            <person name="Lai Q."/>
            <person name="Shao Z."/>
        </authorList>
    </citation>
    <scope>NUCLEOTIDE SEQUENCE [LARGE SCALE GENOMIC DNA]</scope>
    <source>
        <strain evidence="9 10">JN14CK-3</strain>
    </source>
</reference>
<dbReference type="Gene3D" id="1.10.8.420">
    <property type="entry name" value="RecR Domain 1"/>
    <property type="match status" value="1"/>
</dbReference>
<comment type="caution">
    <text evidence="9">The sequence shown here is derived from an EMBL/GenBank/DDBJ whole genome shotgun (WGS) entry which is preliminary data.</text>
</comment>
<name>A0A0D8JB04_9BACT</name>
<keyword evidence="2 7" id="KW-0227">DNA damage</keyword>
<proteinExistence type="inferred from homology"/>
<dbReference type="OrthoDB" id="9802672at2"/>
<dbReference type="GO" id="GO:0006281">
    <property type="term" value="P:DNA repair"/>
    <property type="evidence" value="ECO:0007669"/>
    <property type="project" value="UniProtKB-UniRule"/>
</dbReference>
<dbReference type="PATRIC" id="fig|1544798.3.peg.2687"/>
<dbReference type="InterPro" id="IPR015967">
    <property type="entry name" value="Rcmb_RecR_Znf"/>
</dbReference>
<dbReference type="InterPro" id="IPR023627">
    <property type="entry name" value="Rcmb_RecR"/>
</dbReference>
<dbReference type="AlphaFoldDB" id="A0A0D8JB04"/>